<proteinExistence type="predicted"/>
<dbReference type="AlphaFoldDB" id="A0A8H3HNU5"/>
<organism evidence="1 2">
    <name type="scientific">Rhizoctonia solani</name>
    <dbReference type="NCBI Taxonomy" id="456999"/>
    <lineage>
        <taxon>Eukaryota</taxon>
        <taxon>Fungi</taxon>
        <taxon>Dikarya</taxon>
        <taxon>Basidiomycota</taxon>
        <taxon>Agaricomycotina</taxon>
        <taxon>Agaricomycetes</taxon>
        <taxon>Cantharellales</taxon>
        <taxon>Ceratobasidiaceae</taxon>
        <taxon>Rhizoctonia</taxon>
    </lineage>
</organism>
<comment type="caution">
    <text evidence="1">The sequence shown here is derived from an EMBL/GenBank/DDBJ whole genome shotgun (WGS) entry which is preliminary data.</text>
</comment>
<evidence type="ECO:0000313" key="1">
    <source>
        <dbReference type="EMBL" id="CAE6529161.1"/>
    </source>
</evidence>
<reference evidence="1" key="1">
    <citation type="submission" date="2021-01" db="EMBL/GenBank/DDBJ databases">
        <authorList>
            <person name="Kaushik A."/>
        </authorList>
    </citation>
    <scope>NUCLEOTIDE SEQUENCE</scope>
    <source>
        <strain evidence="1">AG2-2IIIB</strain>
    </source>
</reference>
<dbReference type="InterPro" id="IPR035992">
    <property type="entry name" value="Ricin_B-like_lectins"/>
</dbReference>
<accession>A0A8H3HNU5</accession>
<dbReference type="Proteomes" id="UP000663843">
    <property type="component" value="Unassembled WGS sequence"/>
</dbReference>
<dbReference type="SUPFAM" id="SSF50370">
    <property type="entry name" value="Ricin B-like lectins"/>
    <property type="match status" value="1"/>
</dbReference>
<dbReference type="Gene3D" id="2.80.10.50">
    <property type="match status" value="1"/>
</dbReference>
<protein>
    <submittedName>
        <fullName evidence="1">Uncharacterized protein</fullName>
    </submittedName>
</protein>
<evidence type="ECO:0000313" key="2">
    <source>
        <dbReference type="Proteomes" id="UP000663843"/>
    </source>
</evidence>
<name>A0A8H3HNU5_9AGAM</name>
<dbReference type="EMBL" id="CAJMWT010007916">
    <property type="protein sequence ID" value="CAE6529161.1"/>
    <property type="molecule type" value="Genomic_DNA"/>
</dbReference>
<gene>
    <name evidence="1" type="ORF">RDB_LOCUS176676</name>
</gene>
<sequence>MALPSGDYRVTTDNGKQSLFIRPPGLVGTPVETILNDMPLITVLHVEQRGDRYVLTRAEDPKGIPGGPVIGSTGPNPQPGQQVQIVPSGTQDTTEWRIEPLDHPPGTQDIYRIRPANEIGIGGLCWSAKGNAPVILVDFRGEPGEKWTFDRVAN</sequence>